<dbReference type="EMBL" id="JAHZIJ010000018">
    <property type="protein sequence ID" value="MBW7476932.1"/>
    <property type="molecule type" value="Genomic_DNA"/>
</dbReference>
<evidence type="ECO:0000313" key="2">
    <source>
        <dbReference type="Proteomes" id="UP000812277"/>
    </source>
</evidence>
<keyword evidence="2" id="KW-1185">Reference proteome</keyword>
<evidence type="ECO:0000313" key="1">
    <source>
        <dbReference type="EMBL" id="MBW7476932.1"/>
    </source>
</evidence>
<protein>
    <submittedName>
        <fullName evidence="1">Uncharacterized protein</fullName>
    </submittedName>
</protein>
<dbReference type="Proteomes" id="UP000812277">
    <property type="component" value="Unassembled WGS sequence"/>
</dbReference>
<sequence length="172" mass="19909">MFQIKSFLKYPQRNITDLDDVVKLPEKYFVEMTDLVALNGIYNQLDFMYLDGAIIIKYCDKELVGFRLWDLVAHLWAYIVNVIRDFMRIGEGSTYFPDQPVELRLQKVSEHLLLFSVTGSEIVKIVLPRDDFLLALLDGAEQFFACMSDTFNAKCNYSNELKEIMELKAAIG</sequence>
<gene>
    <name evidence="1" type="ORF">K0T92_19630</name>
</gene>
<organism evidence="1 2">
    <name type="scientific">Paenibacillus oenotherae</name>
    <dbReference type="NCBI Taxonomy" id="1435645"/>
    <lineage>
        <taxon>Bacteria</taxon>
        <taxon>Bacillati</taxon>
        <taxon>Bacillota</taxon>
        <taxon>Bacilli</taxon>
        <taxon>Bacillales</taxon>
        <taxon>Paenibacillaceae</taxon>
        <taxon>Paenibacillus</taxon>
    </lineage>
</organism>
<comment type="caution">
    <text evidence="1">The sequence shown here is derived from an EMBL/GenBank/DDBJ whole genome shotgun (WGS) entry which is preliminary data.</text>
</comment>
<accession>A0ABS7DAG9</accession>
<proteinExistence type="predicted"/>
<dbReference type="RefSeq" id="WP_219874185.1">
    <property type="nucleotide sequence ID" value="NZ_JAHZIJ010000018.1"/>
</dbReference>
<reference evidence="1 2" key="1">
    <citation type="submission" date="2021-07" db="EMBL/GenBank/DDBJ databases">
        <title>Paenibacillus radiodurans sp. nov., isolated from the southeastern edge of Tengger Desert.</title>
        <authorList>
            <person name="Zhang G."/>
        </authorList>
    </citation>
    <scope>NUCLEOTIDE SEQUENCE [LARGE SCALE GENOMIC DNA]</scope>
    <source>
        <strain evidence="1 2">DT7-4</strain>
    </source>
</reference>
<name>A0ABS7DAG9_9BACL</name>